<dbReference type="GO" id="GO:0003730">
    <property type="term" value="F:mRNA 3'-UTR binding"/>
    <property type="evidence" value="ECO:0007669"/>
    <property type="project" value="TreeGrafter"/>
</dbReference>
<dbReference type="InterPro" id="IPR012677">
    <property type="entry name" value="Nucleotide-bd_a/b_plait_sf"/>
</dbReference>
<evidence type="ECO:0000256" key="2">
    <source>
        <dbReference type="ARBA" id="ARBA00023187"/>
    </source>
</evidence>
<keyword evidence="2" id="KW-0508">mRNA splicing</keyword>
<accession>A0AA41MYB3</accession>
<reference evidence="3" key="1">
    <citation type="submission" date="2020-03" db="EMBL/GenBank/DDBJ databases">
        <title>Studies in the Genomics of Life Span.</title>
        <authorList>
            <person name="Glass D."/>
        </authorList>
    </citation>
    <scope>NUCLEOTIDE SEQUENCE</scope>
    <source>
        <strain evidence="3">SUZIE</strain>
        <tissue evidence="3">Muscle</tissue>
    </source>
</reference>
<dbReference type="InterPro" id="IPR035979">
    <property type="entry name" value="RBD_domain_sf"/>
</dbReference>
<gene>
    <name evidence="3" type="ORF">SUZIE_157600</name>
</gene>
<evidence type="ECO:0000313" key="3">
    <source>
        <dbReference type="EMBL" id="MBZ3880370.1"/>
    </source>
</evidence>
<dbReference type="SUPFAM" id="SSF54928">
    <property type="entry name" value="RNA-binding domain, RBD"/>
    <property type="match status" value="1"/>
</dbReference>
<dbReference type="GO" id="GO:0043484">
    <property type="term" value="P:regulation of RNA splicing"/>
    <property type="evidence" value="ECO:0007669"/>
    <property type="project" value="TreeGrafter"/>
</dbReference>
<comment type="caution">
    <text evidence="3">The sequence shown here is derived from an EMBL/GenBank/DDBJ whole genome shotgun (WGS) entry which is preliminary data.</text>
</comment>
<dbReference type="PANTHER" id="PTHR48024">
    <property type="entry name" value="GEO13361P1-RELATED"/>
    <property type="match status" value="1"/>
</dbReference>
<sequence length="137" mass="14991">MEEAGVITYRQTGKSCNYSLMTMADHAATERACKDLNTIIDGRKVNVNLAYQAIVQPSVVILATPVPSLSSYYIEYTPARPAYTQYPPTTYDQYPYATSPAMAVSFVGYKYPAAILQSLSVTAPEGAAFVQYQAPQL</sequence>
<keyword evidence="4" id="KW-1185">Reference proteome</keyword>
<evidence type="ECO:0000313" key="4">
    <source>
        <dbReference type="Proteomes" id="UP001166674"/>
    </source>
</evidence>
<dbReference type="PANTHER" id="PTHR48024:SF56">
    <property type="entry name" value="HETEROGENEOUS NUCLEAR RIBONUCLEOPROTEIN A0"/>
    <property type="match status" value="1"/>
</dbReference>
<dbReference type="EMBL" id="JAATJV010372014">
    <property type="protein sequence ID" value="MBZ3880370.1"/>
    <property type="molecule type" value="Genomic_DNA"/>
</dbReference>
<dbReference type="GO" id="GO:0005829">
    <property type="term" value="C:cytosol"/>
    <property type="evidence" value="ECO:0007669"/>
    <property type="project" value="TreeGrafter"/>
</dbReference>
<organism evidence="3 4">
    <name type="scientific">Sciurus carolinensis</name>
    <name type="common">Eastern gray squirrel</name>
    <dbReference type="NCBI Taxonomy" id="30640"/>
    <lineage>
        <taxon>Eukaryota</taxon>
        <taxon>Metazoa</taxon>
        <taxon>Chordata</taxon>
        <taxon>Craniata</taxon>
        <taxon>Vertebrata</taxon>
        <taxon>Euteleostomi</taxon>
        <taxon>Mammalia</taxon>
        <taxon>Eutheria</taxon>
        <taxon>Euarchontoglires</taxon>
        <taxon>Glires</taxon>
        <taxon>Rodentia</taxon>
        <taxon>Sciuromorpha</taxon>
        <taxon>Sciuridae</taxon>
        <taxon>Sciurinae</taxon>
        <taxon>Sciurini</taxon>
        <taxon>Sciurus</taxon>
    </lineage>
</organism>
<evidence type="ECO:0000256" key="1">
    <source>
        <dbReference type="ARBA" id="ARBA00022884"/>
    </source>
</evidence>
<keyword evidence="2" id="KW-0507">mRNA processing</keyword>
<name>A0AA41MYB3_SCICA</name>
<proteinExistence type="predicted"/>
<dbReference type="Gene3D" id="3.30.70.330">
    <property type="match status" value="1"/>
</dbReference>
<dbReference type="InterPro" id="IPR050886">
    <property type="entry name" value="RNA-binding_reg"/>
</dbReference>
<dbReference type="GO" id="GO:0005634">
    <property type="term" value="C:nucleus"/>
    <property type="evidence" value="ECO:0007669"/>
    <property type="project" value="TreeGrafter"/>
</dbReference>
<dbReference type="AlphaFoldDB" id="A0AA41MYB3"/>
<dbReference type="Proteomes" id="UP001166674">
    <property type="component" value="Unassembled WGS sequence"/>
</dbReference>
<keyword evidence="1" id="KW-0694">RNA-binding</keyword>
<protein>
    <submittedName>
        <fullName evidence="3">RNA-binding protein 38</fullName>
    </submittedName>
</protein>
<dbReference type="GO" id="GO:0008380">
    <property type="term" value="P:RNA splicing"/>
    <property type="evidence" value="ECO:0007669"/>
    <property type="project" value="UniProtKB-KW"/>
</dbReference>